<feature type="region of interest" description="Disordered" evidence="1">
    <location>
        <begin position="530"/>
        <end position="576"/>
    </location>
</feature>
<feature type="region of interest" description="Disordered" evidence="1">
    <location>
        <begin position="277"/>
        <end position="310"/>
    </location>
</feature>
<reference evidence="3 4" key="1">
    <citation type="submission" date="2013-02" db="EMBL/GenBank/DDBJ databases">
        <title>The Genome Sequence of Plasmodium inui San Antonio 1.</title>
        <authorList>
            <consortium name="The Broad Institute Genome Sequencing Platform"/>
            <consortium name="The Broad Institute Genome Sequencing Center for Infectious Disease"/>
            <person name="Neafsey D."/>
            <person name="Cheeseman I."/>
            <person name="Volkman S."/>
            <person name="Adams J."/>
            <person name="Walker B."/>
            <person name="Young S.K."/>
            <person name="Zeng Q."/>
            <person name="Gargeya S."/>
            <person name="Fitzgerald M."/>
            <person name="Haas B."/>
            <person name="Abouelleil A."/>
            <person name="Alvarado L."/>
            <person name="Arachchi H.M."/>
            <person name="Berlin A.M."/>
            <person name="Chapman S.B."/>
            <person name="Dewar J."/>
            <person name="Goldberg J."/>
            <person name="Griggs A."/>
            <person name="Gujja S."/>
            <person name="Hansen M."/>
            <person name="Howarth C."/>
            <person name="Imamovic A."/>
            <person name="Larimer J."/>
            <person name="McCowan C."/>
            <person name="Murphy C."/>
            <person name="Neiman D."/>
            <person name="Pearson M."/>
            <person name="Priest M."/>
            <person name="Roberts A."/>
            <person name="Saif S."/>
            <person name="Shea T."/>
            <person name="Sisk P."/>
            <person name="Sykes S."/>
            <person name="Wortman J."/>
            <person name="Nusbaum C."/>
            <person name="Birren B."/>
        </authorList>
    </citation>
    <scope>NUCLEOTIDE SEQUENCE [LARGE SCALE GENOMIC DNA]</scope>
    <source>
        <strain evidence="3 4">San Antonio 1</strain>
    </source>
</reference>
<feature type="compositionally biased region" description="Basic and acidic residues" evidence="1">
    <location>
        <begin position="914"/>
        <end position="942"/>
    </location>
</feature>
<feature type="compositionally biased region" description="Low complexity" evidence="1">
    <location>
        <begin position="542"/>
        <end position="551"/>
    </location>
</feature>
<gene>
    <name evidence="3" type="ORF">C922_00285</name>
</gene>
<evidence type="ECO:0000256" key="2">
    <source>
        <dbReference type="SAM" id="Phobius"/>
    </source>
</evidence>
<dbReference type="RefSeq" id="XP_008814124.1">
    <property type="nucleotide sequence ID" value="XM_008815902.1"/>
</dbReference>
<feature type="compositionally biased region" description="Basic and acidic residues" evidence="1">
    <location>
        <begin position="958"/>
        <end position="989"/>
    </location>
</feature>
<feature type="compositionally biased region" description="Acidic residues" evidence="1">
    <location>
        <begin position="1029"/>
        <end position="1041"/>
    </location>
</feature>
<dbReference type="OrthoDB" id="364546at2759"/>
<dbReference type="EMBL" id="KI965460">
    <property type="protein sequence ID" value="EUD69422.1"/>
    <property type="molecule type" value="Genomic_DNA"/>
</dbReference>
<accession>W7A879</accession>
<dbReference type="PANTHER" id="PTHR48209:SF3">
    <property type="entry name" value="SYNDECAN_NEUREXIN DOMAIN-CONTAINING PROTEIN"/>
    <property type="match status" value="1"/>
</dbReference>
<organism evidence="3 4">
    <name type="scientific">Plasmodium inui San Antonio 1</name>
    <dbReference type="NCBI Taxonomy" id="1237626"/>
    <lineage>
        <taxon>Eukaryota</taxon>
        <taxon>Sar</taxon>
        <taxon>Alveolata</taxon>
        <taxon>Apicomplexa</taxon>
        <taxon>Aconoidasida</taxon>
        <taxon>Haemosporida</taxon>
        <taxon>Plasmodiidae</taxon>
        <taxon>Plasmodium</taxon>
        <taxon>Plasmodium (Plasmodium)</taxon>
    </lineage>
</organism>
<feature type="compositionally biased region" description="Basic and acidic residues" evidence="1">
    <location>
        <begin position="293"/>
        <end position="310"/>
    </location>
</feature>
<feature type="region of interest" description="Disordered" evidence="1">
    <location>
        <begin position="791"/>
        <end position="989"/>
    </location>
</feature>
<name>W7A879_9APIC</name>
<feature type="region of interest" description="Disordered" evidence="1">
    <location>
        <begin position="1004"/>
        <end position="1077"/>
    </location>
</feature>
<proteinExistence type="predicted"/>
<dbReference type="PANTHER" id="PTHR48209">
    <property type="entry name" value="AGL056WP"/>
    <property type="match status" value="1"/>
</dbReference>
<feature type="compositionally biased region" description="Basic residues" evidence="1">
    <location>
        <begin position="566"/>
        <end position="576"/>
    </location>
</feature>
<feature type="transmembrane region" description="Helical" evidence="2">
    <location>
        <begin position="709"/>
        <end position="728"/>
    </location>
</feature>
<feature type="compositionally biased region" description="Low complexity" evidence="1">
    <location>
        <begin position="861"/>
        <end position="870"/>
    </location>
</feature>
<evidence type="ECO:0000313" key="3">
    <source>
        <dbReference type="EMBL" id="EUD69422.1"/>
    </source>
</evidence>
<evidence type="ECO:0000256" key="1">
    <source>
        <dbReference type="SAM" id="MobiDB-lite"/>
    </source>
</evidence>
<feature type="compositionally biased region" description="Basic and acidic residues" evidence="1">
    <location>
        <begin position="809"/>
        <end position="845"/>
    </location>
</feature>
<feature type="compositionally biased region" description="Acidic residues" evidence="1">
    <location>
        <begin position="1049"/>
        <end position="1077"/>
    </location>
</feature>
<keyword evidence="4" id="KW-1185">Reference proteome</keyword>
<feature type="compositionally biased region" description="Low complexity" evidence="1">
    <location>
        <begin position="792"/>
        <end position="806"/>
    </location>
</feature>
<keyword evidence="2" id="KW-0472">Membrane</keyword>
<keyword evidence="2" id="KW-1133">Transmembrane helix</keyword>
<protein>
    <submittedName>
        <fullName evidence="3">Uncharacterized protein</fullName>
    </submittedName>
</protein>
<dbReference type="GeneID" id="20035559"/>
<dbReference type="VEuPathDB" id="PlasmoDB:C922_00285"/>
<keyword evidence="2" id="KW-0812">Transmembrane</keyword>
<dbReference type="Proteomes" id="UP000030640">
    <property type="component" value="Unassembled WGS sequence"/>
</dbReference>
<feature type="transmembrane region" description="Helical" evidence="2">
    <location>
        <begin position="675"/>
        <end position="697"/>
    </location>
</feature>
<feature type="compositionally biased region" description="Polar residues" evidence="1">
    <location>
        <begin position="530"/>
        <end position="541"/>
    </location>
</feature>
<sequence>MSTGWNFQLNGKYVQGKKREELNYINIFDKGGILNLRKKNGKFSDGLNCGPAGRKALIRWIEYNYQLKNEEENSYPALSACKVWQKRQSFQDRTLSGLVDFLKFLSIPKHLTYRTVFDNYLSPKFVNSLSSTEASQKGLTKLAKKMMSMFQVREMQPLFSTVLDKIEVIPIGILKTLVEETPSAQYFYEITSTKVKRKIWVLCPHKFYQQVEPIIDEIILRIKIKSRHDDSVVALINQIVELIGNQKEKNFLYNLCVHIVRLKWVQVIISERESSAPGCARVSDGTSSPGGGKESRSDAKNSKLESKADSTRVPCETTKFVEDTNLESEDKENWDNFCYVNLDCISHPYLPDNHFGDRLKKLHSCFNKIMHKEKNGEGEEVNNSDGTKPYVISLSGYSHHSTSFHYLKKRKLVQVGEREDNSAKGEGKIPWKNCSKDAGTFFRSIMEPGTDFCGEFKNDMKRSLSIGQEGKNAKRIRINIHSFKKDNFFSNGSPMSSRKMYSEAGYTSTMGKFKGEDEDGIMPMSGINEHTTGGKTHFITNRSRSSHSSRSSNDREDGDAMDCKNKGQKKKKKGAHKIKYKANCSEKGPKKTLLPFDGMFYSYLRLLICLQYREKYNIKDEEMVKIDRYFPVIEFINHVIRDGILNFSDQVKTQEVVKRIKNSLNIKNVDELCEYSLLFSNILLKFCIIKGICFYFYRNNLDVVPYKNCMLFWTCLFYFGVYNNFFYLNKYALDKMEYNDRKRRSNQYFHLRQRFLGEGIQSYGDFTGEAFHTGAVEGDSCGSWVDIKQGPSVGESVGSEEVSAESSEGELHEEGKETDLTGEDYRECDANRRRECYEEVDEHGSSEGTDNVGSSEEGEETGSSSVNEGVGRIERTEELEGTAPSEEMEGTASSEEIDATAPSDEIDGTVVSEEVDHTEHSSPTEEPSPDHPQEYEIPRERYNISVKYGNHSTTNGNERYEVCEYQGHLERYDESEVRDGESSEERNGREQDWAYARYREYEDGQGGMVEEYGADGGDVENDECHGHDEDEETNPYGEDDESDRHGQDNESDEYSEDGEREEYGADDENSVGDNEEDTYIRRYTSYHHGRCKGKVRMRQFKICSDSTRLAHQRKGNEKDNFKLYFCSVRSTQEPKKEHTSSVGNTINEMKSKKKYKLLVNDCKDSYLKIPLMSILKYIVIANNEQGSFLSFFDFIEEDTKFESLKSVKEKNSILLLSALLNIPQVNYMKIKNFFSIIHEFFYMEKKNLGSLSISNAPSRDGGNSNAEVAHEMRRVEEHKESHTSSELLSNANMCSDDTGKVDRVGSNMCTSSNGVSSHVNWGLRKRDAKNEVISSGLPPHISNEWATIGEKDRCVNEWSEDQTSVSDTSSIKNFPVRGREKNTFESLRKRLVSQINDMNSAISGNHFLITNNITFICPYLREMGDGVDGGGGLVNPLSQVDVDNATNLEIGAKESDANIELSPIRDPFAWRSEQKRSTPRSINLFCEISKEIVSKLDNYTRVGTISRCLPYILKICSRTFHFLRKKKLINIYIKYMYLYEYLYHMVLNRMLHISTMKSLPFLQNVIIKELHYYFEDFKNRNVKNLWKFYLYARTLIDINKMNLINKLFHNNAIDYFIKLFYSLSFYNPVFSVLFLKLIETPLFYRNIENKKSEILQNIWM</sequence>
<evidence type="ECO:0000313" key="4">
    <source>
        <dbReference type="Proteomes" id="UP000030640"/>
    </source>
</evidence>